<feature type="compositionally biased region" description="Basic and acidic residues" evidence="1">
    <location>
        <begin position="18"/>
        <end position="28"/>
    </location>
</feature>
<comment type="caution">
    <text evidence="2">The sequence shown here is derived from an EMBL/GenBank/DDBJ whole genome shotgun (WGS) entry which is preliminary data.</text>
</comment>
<dbReference type="AlphaFoldDB" id="A0A846XCW5"/>
<accession>A0A846XCW5</accession>
<evidence type="ECO:0000313" key="3">
    <source>
        <dbReference type="Proteomes" id="UP000565715"/>
    </source>
</evidence>
<evidence type="ECO:0000313" key="2">
    <source>
        <dbReference type="EMBL" id="NKY34211.1"/>
    </source>
</evidence>
<dbReference type="EMBL" id="JAAXOO010000003">
    <property type="protein sequence ID" value="NKY34211.1"/>
    <property type="molecule type" value="Genomic_DNA"/>
</dbReference>
<feature type="region of interest" description="Disordered" evidence="1">
    <location>
        <begin position="1"/>
        <end position="33"/>
    </location>
</feature>
<proteinExistence type="predicted"/>
<reference evidence="2 3" key="1">
    <citation type="submission" date="2020-04" db="EMBL/GenBank/DDBJ databases">
        <title>MicrobeNet Type strains.</title>
        <authorList>
            <person name="Nicholson A.C."/>
        </authorList>
    </citation>
    <scope>NUCLEOTIDE SEQUENCE [LARGE SCALE GENOMIC DNA]</scope>
    <source>
        <strain evidence="2 3">DSM 45078</strain>
    </source>
</reference>
<dbReference type="RefSeq" id="WP_157112811.1">
    <property type="nucleotide sequence ID" value="NZ_JAAXOO010000003.1"/>
</dbReference>
<gene>
    <name evidence="2" type="ORF">HGA13_14135</name>
</gene>
<name>A0A846XCW5_9NOCA</name>
<sequence>MRLTRTGVYAGQRPGRRSAGELARRRGGEGGGRQALTRLFGAAERSGGTFVLDGMGGDALGSGVA</sequence>
<keyword evidence="3" id="KW-1185">Reference proteome</keyword>
<protein>
    <submittedName>
        <fullName evidence="2">Uncharacterized protein</fullName>
    </submittedName>
</protein>
<evidence type="ECO:0000256" key="1">
    <source>
        <dbReference type="SAM" id="MobiDB-lite"/>
    </source>
</evidence>
<organism evidence="2 3">
    <name type="scientific">Nocardia speluncae</name>
    <dbReference type="NCBI Taxonomy" id="419477"/>
    <lineage>
        <taxon>Bacteria</taxon>
        <taxon>Bacillati</taxon>
        <taxon>Actinomycetota</taxon>
        <taxon>Actinomycetes</taxon>
        <taxon>Mycobacteriales</taxon>
        <taxon>Nocardiaceae</taxon>
        <taxon>Nocardia</taxon>
    </lineage>
</organism>
<dbReference type="Proteomes" id="UP000565715">
    <property type="component" value="Unassembled WGS sequence"/>
</dbReference>